<proteinExistence type="predicted"/>
<evidence type="ECO:0008006" key="3">
    <source>
        <dbReference type="Google" id="ProtNLM"/>
    </source>
</evidence>
<organism evidence="1 2">
    <name type="scientific">Aphanizomenon flos-aquae WA102</name>
    <dbReference type="NCBI Taxonomy" id="1710896"/>
    <lineage>
        <taxon>Bacteria</taxon>
        <taxon>Bacillati</taxon>
        <taxon>Cyanobacteriota</taxon>
        <taxon>Cyanophyceae</taxon>
        <taxon>Nostocales</taxon>
        <taxon>Aphanizomenonaceae</taxon>
        <taxon>Aphanizomenon</taxon>
    </lineage>
</organism>
<dbReference type="Proteomes" id="UP000092093">
    <property type="component" value="Unassembled WGS sequence"/>
</dbReference>
<sequence>MDGMTMANDQRIQDAQKFLRFANDADSYNRQDALDDLKFSSGDQWPVEVQNSRNLEARPCLTINKLDGFIRQVCNQQRQARPRMKAHSMNSAANAKVAEILTGIFKHIEVNSDADTAYDTAFEFAVRMGWGYWRIVTDYVREDSFDQEIYIKPIVNPFTVYMDPNSQMPDGSDAESCLITEVMSKKEFKAQYPNADDGGNFNMRGTGDADADWIMKDDIRIAEWWYTERKKTKLLMLSDGTQVYKDEAPSAEMMMAAGIEVIAERETMRKTIKWAKLTGLEILEESTWMGKHIPIVPVYGQQLTIDDKRKKYGIVRMAKDPQRMYNYWRTALTESVALAPKAKWLLAEGQDEGHENEWNLANIKATPVLRYKQKDIEGQPAPVPTRLQPEPPAAGIIEATSAINNDLQTVVGIFDPNMMAQGNLSGKAIRGQQMQIDMSNFHYYDNLTRSMKQTGRIILDLIPKIYDKERVMRIIGYDNQPEMVTINQRIVDENGADKILNDVTVGEYDVYMDTGPGYQSKRQEAVESMIPLIQSNPELFQAAGDLIFRNMDFPGADVIADRLAAMNPLAKIDEKADIPPQVQMQLMASEKMVADMQQQIAALTMNLQHQTDVQKMKEEGATKRKLMDVTSRAYNTETINEAKVNQTNLKAITDQNRTELDAITKLLLKGMDSRALQQEIARRDTEQDMVASFAESEVNMNDSPFLQQEMEIAQQPM</sequence>
<name>A0A1B7WZN7_APHFL</name>
<comment type="caution">
    <text evidence="1">The sequence shown here is derived from an EMBL/GenBank/DDBJ whole genome shotgun (WGS) entry which is preliminary data.</text>
</comment>
<dbReference type="EMBL" id="LJOW01000096">
    <property type="protein sequence ID" value="OBQ42586.1"/>
    <property type="molecule type" value="Genomic_DNA"/>
</dbReference>
<gene>
    <name evidence="1" type="ORF">AN484_16800</name>
</gene>
<evidence type="ECO:0000313" key="1">
    <source>
        <dbReference type="EMBL" id="OBQ42586.1"/>
    </source>
</evidence>
<feature type="non-terminal residue" evidence="1">
    <location>
        <position position="717"/>
    </location>
</feature>
<protein>
    <recommendedName>
        <fullName evidence="3">Portal protein</fullName>
    </recommendedName>
</protein>
<reference evidence="1 2" key="1">
    <citation type="submission" date="2015-09" db="EMBL/GenBank/DDBJ databases">
        <title>Aphanizomenon flos-aquae WA102.</title>
        <authorList>
            <person name="Driscoll C."/>
        </authorList>
    </citation>
    <scope>NUCLEOTIDE SEQUENCE [LARGE SCALE GENOMIC DNA]</scope>
    <source>
        <strain evidence="1">WA102</strain>
    </source>
</reference>
<dbReference type="Pfam" id="PF16510">
    <property type="entry name" value="P22_portal"/>
    <property type="match status" value="1"/>
</dbReference>
<dbReference type="InterPro" id="IPR032427">
    <property type="entry name" value="P22_portal"/>
</dbReference>
<evidence type="ECO:0000313" key="2">
    <source>
        <dbReference type="Proteomes" id="UP000092093"/>
    </source>
</evidence>
<accession>A0A1B7WZN7</accession>
<dbReference type="AlphaFoldDB" id="A0A1B7WZN7"/>